<sequence length="135" mass="14903">MADSDKLRMAARAEQDLNSYQMKQGLGPKSDSVLESNIDERADKKFREATGIKTGREAGATGSNRKPIPEDEGGTRDSRGRLAPASEYEGTGGPEDKVKLESERRPGDQDTLNIQDLKTKGLSRNQKKDLEEPKR</sequence>
<evidence type="ECO:0000313" key="3">
    <source>
        <dbReference type="Proteomes" id="UP000033540"/>
    </source>
</evidence>
<evidence type="ECO:0000256" key="1">
    <source>
        <dbReference type="SAM" id="MobiDB-lite"/>
    </source>
</evidence>
<proteinExistence type="predicted"/>
<dbReference type="OrthoDB" id="3359339at2759"/>
<accession>A0A0F0I6Q5</accession>
<feature type="compositionally biased region" description="Basic and acidic residues" evidence="1">
    <location>
        <begin position="94"/>
        <end position="108"/>
    </location>
</feature>
<organism evidence="2 3">
    <name type="scientific">Aspergillus parasiticus (strain ATCC 56775 / NRRL 5862 / SRRC 143 / SU-1)</name>
    <dbReference type="NCBI Taxonomy" id="1403190"/>
    <lineage>
        <taxon>Eukaryota</taxon>
        <taxon>Fungi</taxon>
        <taxon>Dikarya</taxon>
        <taxon>Ascomycota</taxon>
        <taxon>Pezizomycotina</taxon>
        <taxon>Eurotiomycetes</taxon>
        <taxon>Eurotiomycetidae</taxon>
        <taxon>Eurotiales</taxon>
        <taxon>Aspergillaceae</taxon>
        <taxon>Aspergillus</taxon>
        <taxon>Aspergillus subgen. Circumdati</taxon>
    </lineage>
</organism>
<feature type="region of interest" description="Disordered" evidence="1">
    <location>
        <begin position="1"/>
        <end position="135"/>
    </location>
</feature>
<name>A0A0F0I6Q5_ASPPU</name>
<feature type="compositionally biased region" description="Basic and acidic residues" evidence="1">
    <location>
        <begin position="38"/>
        <end position="56"/>
    </location>
</feature>
<evidence type="ECO:0000313" key="2">
    <source>
        <dbReference type="EMBL" id="KJK62342.1"/>
    </source>
</evidence>
<dbReference type="Proteomes" id="UP000033540">
    <property type="component" value="Unassembled WGS sequence"/>
</dbReference>
<feature type="compositionally biased region" description="Basic and acidic residues" evidence="1">
    <location>
        <begin position="67"/>
        <end position="80"/>
    </location>
</feature>
<feature type="compositionally biased region" description="Basic and acidic residues" evidence="1">
    <location>
        <begin position="1"/>
        <end position="15"/>
    </location>
</feature>
<protein>
    <submittedName>
        <fullName evidence="2">Uncharacterized protein</fullName>
    </submittedName>
</protein>
<feature type="compositionally biased region" description="Basic and acidic residues" evidence="1">
    <location>
        <begin position="126"/>
        <end position="135"/>
    </location>
</feature>
<gene>
    <name evidence="2" type="ORF">P875_00095465</name>
</gene>
<comment type="caution">
    <text evidence="2">The sequence shown here is derived from an EMBL/GenBank/DDBJ whole genome shotgun (WGS) entry which is preliminary data.</text>
</comment>
<dbReference type="AlphaFoldDB" id="A0A0F0I6Q5"/>
<reference evidence="2 3" key="1">
    <citation type="submission" date="2015-02" db="EMBL/GenBank/DDBJ databases">
        <title>Draft genome sequence of Aspergillus parasiticus SU-1.</title>
        <authorList>
            <person name="Yu J."/>
            <person name="Fedorova N."/>
            <person name="Yin Y."/>
            <person name="Losada L."/>
            <person name="Zafar N."/>
            <person name="Taujale R."/>
            <person name="Ehrlich K.C."/>
            <person name="Bhatnagar D."/>
            <person name="Cleveland T.E."/>
            <person name="Bennett J.W."/>
            <person name="Nierman W.C."/>
        </authorList>
    </citation>
    <scope>NUCLEOTIDE SEQUENCE [LARGE SCALE GENOMIC DNA]</scope>
    <source>
        <strain evidence="3">ATCC 56775 / NRRL 5862 / SRRC 143 / SU-1</strain>
    </source>
</reference>
<dbReference type="EMBL" id="JZEE01000623">
    <property type="protein sequence ID" value="KJK62342.1"/>
    <property type="molecule type" value="Genomic_DNA"/>
</dbReference>